<protein>
    <submittedName>
        <fullName evidence="1">Uncharacterized protein</fullName>
    </submittedName>
</protein>
<proteinExistence type="predicted"/>
<organism evidence="1 2">
    <name type="scientific">Billgrantia bachuensis</name>
    <dbReference type="NCBI Taxonomy" id="2717286"/>
    <lineage>
        <taxon>Bacteria</taxon>
        <taxon>Pseudomonadati</taxon>
        <taxon>Pseudomonadota</taxon>
        <taxon>Gammaproteobacteria</taxon>
        <taxon>Oceanospirillales</taxon>
        <taxon>Halomonadaceae</taxon>
        <taxon>Billgrantia</taxon>
    </lineage>
</organism>
<reference evidence="1 2" key="1">
    <citation type="submission" date="2020-03" db="EMBL/GenBank/DDBJ databases">
        <title>Identification of Halomonas strains.</title>
        <authorList>
            <person name="Xiao Z."/>
            <person name="Dong F."/>
            <person name="Wang Z."/>
            <person name="Zhao J.-Y."/>
        </authorList>
    </citation>
    <scope>NUCLEOTIDE SEQUENCE [LARGE SCALE GENOMIC DNA]</scope>
    <source>
        <strain evidence="1 2">DX6</strain>
    </source>
</reference>
<gene>
    <name evidence="1" type="ORF">HBJ55_00820</name>
</gene>
<evidence type="ECO:0000313" key="1">
    <source>
        <dbReference type="EMBL" id="NIC03972.1"/>
    </source>
</evidence>
<dbReference type="EMBL" id="JAAQTO010000002">
    <property type="protein sequence ID" value="NIC03972.1"/>
    <property type="molecule type" value="Genomic_DNA"/>
</dbReference>
<sequence length="175" mass="18137">MSQVQRGALRDYVLNVEPGAQVLVQCIGDYFRVLDASGGKVNISTSKGDAFDVQEGEGARVREFESLRVRNDAGVTLRVRMIVGSGEFESGRTTGNVSLKAAATIQAVGDVAGGGTIPANPDRRQLVMRASLNNAAAVTIAGLPIEPGDTFELDVAGEVAVGGDAGDVLHVAEVV</sequence>
<accession>A0ABX0PP75</accession>
<keyword evidence="2" id="KW-1185">Reference proteome</keyword>
<dbReference type="Proteomes" id="UP001318321">
    <property type="component" value="Unassembled WGS sequence"/>
</dbReference>
<dbReference type="RefSeq" id="WP_167110064.1">
    <property type="nucleotide sequence ID" value="NZ_JAAQTO010000002.1"/>
</dbReference>
<evidence type="ECO:0000313" key="2">
    <source>
        <dbReference type="Proteomes" id="UP001318321"/>
    </source>
</evidence>
<name>A0ABX0PP75_9GAMM</name>
<comment type="caution">
    <text evidence="1">The sequence shown here is derived from an EMBL/GenBank/DDBJ whole genome shotgun (WGS) entry which is preliminary data.</text>
</comment>